<protein>
    <submittedName>
        <fullName evidence="2">Uncharacterized protein</fullName>
    </submittedName>
</protein>
<reference evidence="2 3" key="1">
    <citation type="submission" date="2016-03" db="EMBL/GenBank/DDBJ databases">
        <title>Trachymyrmex septentrionalis WGS genome.</title>
        <authorList>
            <person name="Nygaard S."/>
            <person name="Hu H."/>
            <person name="Boomsma J."/>
            <person name="Zhang G."/>
        </authorList>
    </citation>
    <scope>NUCLEOTIDE SEQUENCE [LARGE SCALE GENOMIC DNA]</scope>
    <source>
        <strain evidence="2">Tsep2-gDNA-1</strain>
        <tissue evidence="2">Whole body</tissue>
    </source>
</reference>
<dbReference type="EMBL" id="KQ981805">
    <property type="protein sequence ID" value="KYN35565.1"/>
    <property type="molecule type" value="Genomic_DNA"/>
</dbReference>
<feature type="region of interest" description="Disordered" evidence="1">
    <location>
        <begin position="96"/>
        <end position="117"/>
    </location>
</feature>
<feature type="region of interest" description="Disordered" evidence="1">
    <location>
        <begin position="37"/>
        <end position="78"/>
    </location>
</feature>
<sequence length="117" mass="12532">MLSLKLFIFTYLFSKSIKYWRGKIARVKKEFPNVSECVSHSAGGSRAHPRSCSPPSRRNSSSSSSSSGSGSGSGSSSSIEMCTARAAHLFPSLLSSPLSFVRDGPQTDTRDPRANGE</sequence>
<keyword evidence="3" id="KW-1185">Reference proteome</keyword>
<evidence type="ECO:0000313" key="2">
    <source>
        <dbReference type="EMBL" id="KYN35565.1"/>
    </source>
</evidence>
<evidence type="ECO:0000313" key="3">
    <source>
        <dbReference type="Proteomes" id="UP000078541"/>
    </source>
</evidence>
<dbReference type="Proteomes" id="UP000078541">
    <property type="component" value="Unassembled WGS sequence"/>
</dbReference>
<feature type="compositionally biased region" description="Basic and acidic residues" evidence="1">
    <location>
        <begin position="108"/>
        <end position="117"/>
    </location>
</feature>
<evidence type="ECO:0000256" key="1">
    <source>
        <dbReference type="SAM" id="MobiDB-lite"/>
    </source>
</evidence>
<accession>A0A195F4Q6</accession>
<dbReference type="AlphaFoldDB" id="A0A195F4Q6"/>
<name>A0A195F4Q6_9HYME</name>
<feature type="compositionally biased region" description="Low complexity" evidence="1">
    <location>
        <begin position="60"/>
        <end position="78"/>
    </location>
</feature>
<organism evidence="2 3">
    <name type="scientific">Trachymyrmex septentrionalis</name>
    <dbReference type="NCBI Taxonomy" id="34720"/>
    <lineage>
        <taxon>Eukaryota</taxon>
        <taxon>Metazoa</taxon>
        <taxon>Ecdysozoa</taxon>
        <taxon>Arthropoda</taxon>
        <taxon>Hexapoda</taxon>
        <taxon>Insecta</taxon>
        <taxon>Pterygota</taxon>
        <taxon>Neoptera</taxon>
        <taxon>Endopterygota</taxon>
        <taxon>Hymenoptera</taxon>
        <taxon>Apocrita</taxon>
        <taxon>Aculeata</taxon>
        <taxon>Formicoidea</taxon>
        <taxon>Formicidae</taxon>
        <taxon>Myrmicinae</taxon>
        <taxon>Trachymyrmex</taxon>
    </lineage>
</organism>
<proteinExistence type="predicted"/>
<gene>
    <name evidence="2" type="ORF">ALC56_10122</name>
</gene>